<feature type="transmembrane region" description="Helical" evidence="8">
    <location>
        <begin position="369"/>
        <end position="389"/>
    </location>
</feature>
<feature type="transmembrane region" description="Helical" evidence="8">
    <location>
        <begin position="101"/>
        <end position="123"/>
    </location>
</feature>
<evidence type="ECO:0000256" key="5">
    <source>
        <dbReference type="ARBA" id="ARBA00023136"/>
    </source>
</evidence>
<keyword evidence="5 8" id="KW-0472">Membrane</keyword>
<dbReference type="PANTHER" id="PTHR43791">
    <property type="entry name" value="PERMEASE-RELATED"/>
    <property type="match status" value="1"/>
</dbReference>
<feature type="transmembrane region" description="Helical" evidence="8">
    <location>
        <begin position="335"/>
        <end position="357"/>
    </location>
</feature>
<keyword evidence="3 8" id="KW-0812">Transmembrane</keyword>
<dbReference type="eggNOG" id="KOG2533">
    <property type="taxonomic scope" value="Eukaryota"/>
</dbReference>
<dbReference type="InterPro" id="IPR036259">
    <property type="entry name" value="MFS_trans_sf"/>
</dbReference>
<evidence type="ECO:0000313" key="10">
    <source>
        <dbReference type="EMBL" id="EPE04002.1"/>
    </source>
</evidence>
<evidence type="ECO:0000256" key="4">
    <source>
        <dbReference type="ARBA" id="ARBA00022989"/>
    </source>
</evidence>
<feature type="transmembrane region" description="Helical" evidence="8">
    <location>
        <begin position="275"/>
        <end position="297"/>
    </location>
</feature>
<dbReference type="GO" id="GO:0016020">
    <property type="term" value="C:membrane"/>
    <property type="evidence" value="ECO:0007669"/>
    <property type="project" value="UniProtKB-SubCell"/>
</dbReference>
<dbReference type="OrthoDB" id="6132182at2759"/>
<feature type="transmembrane region" description="Helical" evidence="8">
    <location>
        <begin position="303"/>
        <end position="323"/>
    </location>
</feature>
<feature type="region of interest" description="Disordered" evidence="7">
    <location>
        <begin position="400"/>
        <end position="422"/>
    </location>
</feature>
<evidence type="ECO:0000256" key="1">
    <source>
        <dbReference type="ARBA" id="ARBA00004141"/>
    </source>
</evidence>
<protein>
    <submittedName>
        <fullName evidence="10">Mfs general substrate transporter</fullName>
    </submittedName>
</protein>
<accession>S3BU32</accession>
<dbReference type="InterPro" id="IPR011701">
    <property type="entry name" value="MFS"/>
</dbReference>
<dbReference type="AlphaFoldDB" id="S3BU32"/>
<name>S3BU32_OPHP1</name>
<gene>
    <name evidence="10" type="ORF">F503_04850</name>
</gene>
<dbReference type="Pfam" id="PF07690">
    <property type="entry name" value="MFS_1"/>
    <property type="match status" value="1"/>
</dbReference>
<keyword evidence="11" id="KW-1185">Reference proteome</keyword>
<organism evidence="10 11">
    <name type="scientific">Ophiostoma piceae (strain UAMH 11346)</name>
    <name type="common">Sap stain fungus</name>
    <dbReference type="NCBI Taxonomy" id="1262450"/>
    <lineage>
        <taxon>Eukaryota</taxon>
        <taxon>Fungi</taxon>
        <taxon>Dikarya</taxon>
        <taxon>Ascomycota</taxon>
        <taxon>Pezizomycotina</taxon>
        <taxon>Sordariomycetes</taxon>
        <taxon>Sordariomycetidae</taxon>
        <taxon>Ophiostomatales</taxon>
        <taxon>Ophiostomataceae</taxon>
        <taxon>Ophiostoma</taxon>
    </lineage>
</organism>
<dbReference type="VEuPathDB" id="FungiDB:F503_04850"/>
<reference evidence="10 11" key="1">
    <citation type="journal article" date="2013" name="BMC Genomics">
        <title>The genome and transcriptome of the pine saprophyte Ophiostoma piceae, and a comparison with the bark beetle-associated pine pathogen Grosmannia clavigera.</title>
        <authorList>
            <person name="Haridas S."/>
            <person name="Wang Y."/>
            <person name="Lim L."/>
            <person name="Massoumi Alamouti S."/>
            <person name="Jackman S."/>
            <person name="Docking R."/>
            <person name="Robertson G."/>
            <person name="Birol I."/>
            <person name="Bohlmann J."/>
            <person name="Breuil C."/>
        </authorList>
    </citation>
    <scope>NUCLEOTIDE SEQUENCE [LARGE SCALE GENOMIC DNA]</scope>
    <source>
        <strain evidence="10 11">UAMH 11346</strain>
    </source>
</reference>
<keyword evidence="2" id="KW-0813">Transport</keyword>
<dbReference type="PROSITE" id="PS50850">
    <property type="entry name" value="MFS"/>
    <property type="match status" value="1"/>
</dbReference>
<feature type="transmembrane region" description="Helical" evidence="8">
    <location>
        <begin position="67"/>
        <end position="89"/>
    </location>
</feature>
<feature type="transmembrane region" description="Helical" evidence="8">
    <location>
        <begin position="207"/>
        <end position="228"/>
    </location>
</feature>
<dbReference type="Proteomes" id="UP000016923">
    <property type="component" value="Unassembled WGS sequence"/>
</dbReference>
<dbReference type="Gene3D" id="1.20.1250.20">
    <property type="entry name" value="MFS general substrate transporter like domains"/>
    <property type="match status" value="1"/>
</dbReference>
<feature type="transmembrane region" description="Helical" evidence="8">
    <location>
        <begin position="12"/>
        <end position="34"/>
    </location>
</feature>
<dbReference type="EMBL" id="KE148163">
    <property type="protein sequence ID" value="EPE04002.1"/>
    <property type="molecule type" value="Genomic_DNA"/>
</dbReference>
<feature type="transmembrane region" description="Helical" evidence="8">
    <location>
        <begin position="248"/>
        <end position="268"/>
    </location>
</feature>
<dbReference type="SUPFAM" id="SSF103473">
    <property type="entry name" value="MFS general substrate transporter"/>
    <property type="match status" value="1"/>
</dbReference>
<evidence type="ECO:0000256" key="2">
    <source>
        <dbReference type="ARBA" id="ARBA00022448"/>
    </source>
</evidence>
<proteinExistence type="inferred from homology"/>
<dbReference type="PANTHER" id="PTHR43791:SF39">
    <property type="entry name" value="TRANSPORTER LIZ1_SEO1, PUTATIVE (AFU_ORTHOLOGUE AFUA_3G00980)-RELATED"/>
    <property type="match status" value="1"/>
</dbReference>
<evidence type="ECO:0000256" key="6">
    <source>
        <dbReference type="ARBA" id="ARBA00037968"/>
    </source>
</evidence>
<comment type="similarity">
    <text evidence="6">Belongs to the major facilitator superfamily. Allantoate permease family.</text>
</comment>
<dbReference type="FunFam" id="1.20.1250.20:FF:000065">
    <property type="entry name" value="Putative MFS pantothenate transporter"/>
    <property type="match status" value="1"/>
</dbReference>
<comment type="subcellular location">
    <subcellularLocation>
        <location evidence="1">Membrane</location>
        <topology evidence="1">Multi-pass membrane protein</topology>
    </subcellularLocation>
</comment>
<evidence type="ECO:0000256" key="3">
    <source>
        <dbReference type="ARBA" id="ARBA00022692"/>
    </source>
</evidence>
<feature type="domain" description="Major facilitator superfamily (MFS) profile" evidence="9">
    <location>
        <begin position="1"/>
        <end position="396"/>
    </location>
</feature>
<dbReference type="GO" id="GO:0022857">
    <property type="term" value="F:transmembrane transporter activity"/>
    <property type="evidence" value="ECO:0007669"/>
    <property type="project" value="InterPro"/>
</dbReference>
<keyword evidence="4 8" id="KW-1133">Transmembrane helix</keyword>
<evidence type="ECO:0000259" key="9">
    <source>
        <dbReference type="PROSITE" id="PS50850"/>
    </source>
</evidence>
<dbReference type="InterPro" id="IPR020846">
    <property type="entry name" value="MFS_dom"/>
</dbReference>
<sequence length="422" mass="47085">MREDLSMFGTEFNLASTCFSTGQIVGAIPANLLLTWIPPRILLPGLELIWAALTVGTYAVTSHKQLYPLRFFIGLLEGSCFVGVQYVLGSWYKKNEIGKRTAIFACAAYVGTMISGYLQSAAIATLDGKNGLEGWRWIFIIDGCITFVVAIYGFIVFPDTPYDTKAFYLSEDEKKRCVERLVEDGREELVNHFSVDMFKRAASSWKIYVFTVLFMFWNTTVGKVANTVMQLYLKNDPDRKWSAYDINNVPTCINGWNIILVLGINTFVDATGYRMIAIAFNLFLLIFGTICLVVWNIPFGLHIVAYMFAGTDGPLSPMYYSWANIMLSGDRQVRSFTLATMNAFGTSVSTVIAQFLYPTTAAPKFSKGFKASLGLVLGMCVWVIVVRVFELKDNARKEDNASEIEGESADPVTVNVNDKSFA</sequence>
<evidence type="ECO:0000256" key="8">
    <source>
        <dbReference type="SAM" id="Phobius"/>
    </source>
</evidence>
<evidence type="ECO:0000256" key="7">
    <source>
        <dbReference type="SAM" id="MobiDB-lite"/>
    </source>
</evidence>
<dbReference type="OMA" id="YSWANIM"/>
<feature type="transmembrane region" description="Helical" evidence="8">
    <location>
        <begin position="135"/>
        <end position="157"/>
    </location>
</feature>
<dbReference type="HOGENOM" id="CLU_001265_4_2_1"/>
<evidence type="ECO:0000313" key="11">
    <source>
        <dbReference type="Proteomes" id="UP000016923"/>
    </source>
</evidence>